<comment type="caution">
    <text evidence="3">The sequence shown here is derived from an EMBL/GenBank/DDBJ whole genome shotgun (WGS) entry which is preliminary data.</text>
</comment>
<feature type="compositionally biased region" description="Basic and acidic residues" evidence="1">
    <location>
        <begin position="79"/>
        <end position="88"/>
    </location>
</feature>
<feature type="transmembrane region" description="Helical" evidence="2">
    <location>
        <begin position="47"/>
        <end position="67"/>
    </location>
</feature>
<evidence type="ECO:0000313" key="4">
    <source>
        <dbReference type="Proteomes" id="UP000323454"/>
    </source>
</evidence>
<accession>A0A5B2XNV5</accession>
<keyword evidence="2" id="KW-0472">Membrane</keyword>
<protein>
    <submittedName>
        <fullName evidence="3">Uncharacterized protein</fullName>
    </submittedName>
</protein>
<dbReference type="Proteomes" id="UP000323454">
    <property type="component" value="Unassembled WGS sequence"/>
</dbReference>
<evidence type="ECO:0000256" key="2">
    <source>
        <dbReference type="SAM" id="Phobius"/>
    </source>
</evidence>
<name>A0A5B2XNV5_9PSEU</name>
<dbReference type="RefSeq" id="WP_149848395.1">
    <property type="nucleotide sequence ID" value="NZ_VUOB01000010.1"/>
</dbReference>
<feature type="compositionally biased region" description="Polar residues" evidence="1">
    <location>
        <begin position="89"/>
        <end position="100"/>
    </location>
</feature>
<keyword evidence="2" id="KW-1133">Transmembrane helix</keyword>
<feature type="region of interest" description="Disordered" evidence="1">
    <location>
        <begin position="79"/>
        <end position="100"/>
    </location>
</feature>
<organism evidence="3 4">
    <name type="scientific">Solihabitans fulvus</name>
    <dbReference type="NCBI Taxonomy" id="1892852"/>
    <lineage>
        <taxon>Bacteria</taxon>
        <taxon>Bacillati</taxon>
        <taxon>Actinomycetota</taxon>
        <taxon>Actinomycetes</taxon>
        <taxon>Pseudonocardiales</taxon>
        <taxon>Pseudonocardiaceae</taxon>
        <taxon>Solihabitans</taxon>
    </lineage>
</organism>
<keyword evidence="4" id="KW-1185">Reference proteome</keyword>
<reference evidence="3 4" key="2">
    <citation type="submission" date="2019-09" db="EMBL/GenBank/DDBJ databases">
        <authorList>
            <person name="Jin C."/>
        </authorList>
    </citation>
    <scope>NUCLEOTIDE SEQUENCE [LARGE SCALE GENOMIC DNA]</scope>
    <source>
        <strain evidence="3 4">AN110305</strain>
    </source>
</reference>
<sequence length="100" mass="9789">MRTSVARHGATLAVAVGTAVALVPVGAGVAAATESLAVESMMSGSLSAPVGLSAVVLGIGGLVLGLVRRRRAAVLRATLERPAEDVDSRSTAAGPTGATR</sequence>
<dbReference type="EMBL" id="VUOB01000010">
    <property type="protein sequence ID" value="KAA2264591.1"/>
    <property type="molecule type" value="Genomic_DNA"/>
</dbReference>
<keyword evidence="2" id="KW-0812">Transmembrane</keyword>
<proteinExistence type="predicted"/>
<evidence type="ECO:0000313" key="3">
    <source>
        <dbReference type="EMBL" id="KAA2264591.1"/>
    </source>
</evidence>
<evidence type="ECO:0000256" key="1">
    <source>
        <dbReference type="SAM" id="MobiDB-lite"/>
    </source>
</evidence>
<gene>
    <name evidence="3" type="ORF">F0L68_05660</name>
</gene>
<dbReference type="AlphaFoldDB" id="A0A5B2XNV5"/>
<reference evidence="3 4" key="1">
    <citation type="submission" date="2019-09" db="EMBL/GenBank/DDBJ databases">
        <title>Goodfellowia gen. nov., a new genus of the Pseudonocardineae related to Actinoalloteichus, containing Goodfellowia coeruleoviolacea gen. nov., comb. nov. gen. nov., comb. nov.</title>
        <authorList>
            <person name="Labeda D."/>
        </authorList>
    </citation>
    <scope>NUCLEOTIDE SEQUENCE [LARGE SCALE GENOMIC DNA]</scope>
    <source>
        <strain evidence="3 4">AN110305</strain>
    </source>
</reference>